<sequence length="91" mass="11052">MSTVRDFLEWIDEVEEIYTSRRFKYKAFVVRDVVYEYIYRFGDTSTVEEFSSWVSYEASSTDNYAFIEDLALVEEFLYQYQFGVMGYEERC</sequence>
<accession>A0A8I1A9Z2</accession>
<dbReference type="RefSeq" id="WP_181729189.1">
    <property type="nucleotide sequence ID" value="NZ_JACEIR010000001.1"/>
</dbReference>
<keyword evidence="2" id="KW-1185">Reference proteome</keyword>
<reference evidence="1 2" key="1">
    <citation type="submission" date="2020-12" db="EMBL/GenBank/DDBJ databases">
        <title>WGS of Thermoactinomyces spp.</title>
        <authorList>
            <person name="Cheng K."/>
        </authorList>
    </citation>
    <scope>NUCLEOTIDE SEQUENCE [LARGE SCALE GENOMIC DNA]</scope>
    <source>
        <strain evidence="2">CICC 10671\DSM 43846</strain>
    </source>
</reference>
<proteinExistence type="predicted"/>
<evidence type="ECO:0000313" key="2">
    <source>
        <dbReference type="Proteomes" id="UP000633619"/>
    </source>
</evidence>
<dbReference type="AlphaFoldDB" id="A0A8I1A9Z2"/>
<protein>
    <submittedName>
        <fullName evidence="1">Uncharacterized protein</fullName>
    </submittedName>
</protein>
<organism evidence="1 2">
    <name type="scientific">Thermoactinomyces intermedius</name>
    <dbReference type="NCBI Taxonomy" id="2024"/>
    <lineage>
        <taxon>Bacteria</taxon>
        <taxon>Bacillati</taxon>
        <taxon>Bacillota</taxon>
        <taxon>Bacilli</taxon>
        <taxon>Bacillales</taxon>
        <taxon>Thermoactinomycetaceae</taxon>
        <taxon>Thermoactinomyces</taxon>
    </lineage>
</organism>
<name>A0A8I1A9Z2_THEIN</name>
<gene>
    <name evidence="1" type="ORF">I8U20_01760</name>
</gene>
<dbReference type="EMBL" id="JAECVW010000001">
    <property type="protein sequence ID" value="MBH8594052.1"/>
    <property type="molecule type" value="Genomic_DNA"/>
</dbReference>
<evidence type="ECO:0000313" key="1">
    <source>
        <dbReference type="EMBL" id="MBH8594052.1"/>
    </source>
</evidence>
<comment type="caution">
    <text evidence="1">The sequence shown here is derived from an EMBL/GenBank/DDBJ whole genome shotgun (WGS) entry which is preliminary data.</text>
</comment>
<dbReference type="Proteomes" id="UP000633619">
    <property type="component" value="Unassembled WGS sequence"/>
</dbReference>